<evidence type="ECO:0008006" key="3">
    <source>
        <dbReference type="Google" id="ProtNLM"/>
    </source>
</evidence>
<name>A0A2D2AZV6_9CAUL</name>
<dbReference type="AlphaFoldDB" id="A0A2D2AZV6"/>
<organism evidence="1 2">
    <name type="scientific">Caulobacter mirabilis</name>
    <dbReference type="NCBI Taxonomy" id="69666"/>
    <lineage>
        <taxon>Bacteria</taxon>
        <taxon>Pseudomonadati</taxon>
        <taxon>Pseudomonadota</taxon>
        <taxon>Alphaproteobacteria</taxon>
        <taxon>Caulobacterales</taxon>
        <taxon>Caulobacteraceae</taxon>
        <taxon>Caulobacter</taxon>
    </lineage>
</organism>
<dbReference type="Proteomes" id="UP000228945">
    <property type="component" value="Chromosome"/>
</dbReference>
<accession>A0A2D2AZV6</accession>
<dbReference type="KEGG" id="cmb:CSW64_14565"/>
<dbReference type="InterPro" id="IPR021109">
    <property type="entry name" value="Peptidase_aspartic_dom_sf"/>
</dbReference>
<sequence length="297" mass="30947">MVLIVLLLKQGIVMVDMLTPVVAALALLSGEAPVPPASPPSVRSVESFPFYSSKNRMLVIARFNGGPPAPLVFDTGTNGNIIDTVFAQSIGLPKVGPSNSVDGATGKPIPGFRTRITGMSVSGVSIQDGPANVIDFKRHDEAGIIGPNSFPGRLVEIDFAGSRIRVLPDAPANRPAGEGAPHLDGLPAVVVTVAGQSFEALVDTGNDAVLTLPLSMAKTLPLKAPPVLKGKTRSAGGVQDAYEAQIDGPVRVGHLVLESPQVFFNETGDPNVGMPVLRRARLVIDHSGGRTWLEPAP</sequence>
<keyword evidence="2" id="KW-1185">Reference proteome</keyword>
<protein>
    <recommendedName>
        <fullName evidence="3">Peptidase A2 domain-containing protein</fullName>
    </recommendedName>
</protein>
<dbReference type="Gene3D" id="2.40.70.10">
    <property type="entry name" value="Acid Proteases"/>
    <property type="match status" value="2"/>
</dbReference>
<gene>
    <name evidence="1" type="ORF">CSW64_14565</name>
</gene>
<proteinExistence type="predicted"/>
<dbReference type="EMBL" id="CP024201">
    <property type="protein sequence ID" value="ATQ43540.1"/>
    <property type="molecule type" value="Genomic_DNA"/>
</dbReference>
<reference evidence="1 2" key="1">
    <citation type="submission" date="2017-10" db="EMBL/GenBank/DDBJ databases">
        <title>Genome sequence of Caulobacter mirabilis FWC38.</title>
        <authorList>
            <person name="Fiebig A."/>
            <person name="Crosson S."/>
        </authorList>
    </citation>
    <scope>NUCLEOTIDE SEQUENCE [LARGE SCALE GENOMIC DNA]</scope>
    <source>
        <strain evidence="1 2">FWC 38</strain>
    </source>
</reference>
<dbReference type="OrthoDB" id="8453398at2"/>
<dbReference type="Pfam" id="PF13650">
    <property type="entry name" value="Asp_protease_2"/>
    <property type="match status" value="2"/>
</dbReference>
<evidence type="ECO:0000313" key="1">
    <source>
        <dbReference type="EMBL" id="ATQ43540.1"/>
    </source>
</evidence>
<evidence type="ECO:0000313" key="2">
    <source>
        <dbReference type="Proteomes" id="UP000228945"/>
    </source>
</evidence>